<reference evidence="8 9" key="1">
    <citation type="journal article" date="2012" name="PLoS Pathog.">
        <title>Diverse lifestyles and strategies of plant pathogenesis encoded in the genomes of eighteen Dothideomycetes fungi.</title>
        <authorList>
            <person name="Ohm R.A."/>
            <person name="Feau N."/>
            <person name="Henrissat B."/>
            <person name="Schoch C.L."/>
            <person name="Horwitz B.A."/>
            <person name="Barry K.W."/>
            <person name="Condon B.J."/>
            <person name="Copeland A.C."/>
            <person name="Dhillon B."/>
            <person name="Glaser F."/>
            <person name="Hesse C.N."/>
            <person name="Kosti I."/>
            <person name="LaButti K."/>
            <person name="Lindquist E.A."/>
            <person name="Lucas S."/>
            <person name="Salamov A.A."/>
            <person name="Bradshaw R.E."/>
            <person name="Ciuffetti L."/>
            <person name="Hamelin R.C."/>
            <person name="Kema G.H.J."/>
            <person name="Lawrence C."/>
            <person name="Scott J.A."/>
            <person name="Spatafora J.W."/>
            <person name="Turgeon B.G."/>
            <person name="de Wit P.J.G.M."/>
            <person name="Zhong S."/>
            <person name="Goodwin S.B."/>
            <person name="Grigoriev I.V."/>
        </authorList>
    </citation>
    <scope>NUCLEOTIDE SEQUENCE [LARGE SCALE GENOMIC DNA]</scope>
    <source>
        <strain evidence="8 9">SO2202</strain>
    </source>
</reference>
<keyword evidence="3" id="KW-0645">Protease</keyword>
<dbReference type="PRINTS" id="PR00724">
    <property type="entry name" value="CRBOXYPTASEC"/>
</dbReference>
<dbReference type="Gene3D" id="3.40.50.1820">
    <property type="entry name" value="alpha/beta hydrolase"/>
    <property type="match status" value="2"/>
</dbReference>
<evidence type="ECO:0000256" key="7">
    <source>
        <dbReference type="SAM" id="SignalP"/>
    </source>
</evidence>
<dbReference type="AlphaFoldDB" id="M3DBQ3"/>
<dbReference type="SUPFAM" id="SSF53474">
    <property type="entry name" value="alpha/beta-Hydrolases"/>
    <property type="match status" value="1"/>
</dbReference>
<keyword evidence="7" id="KW-0732">Signal</keyword>
<keyword evidence="2" id="KW-0121">Carboxypeptidase</keyword>
<evidence type="ECO:0000313" key="8">
    <source>
        <dbReference type="EMBL" id="EMF15284.1"/>
    </source>
</evidence>
<dbReference type="GO" id="GO:0000324">
    <property type="term" value="C:fungal-type vacuole"/>
    <property type="evidence" value="ECO:0007669"/>
    <property type="project" value="TreeGrafter"/>
</dbReference>
<dbReference type="Pfam" id="PF00450">
    <property type="entry name" value="Peptidase_S10"/>
    <property type="match status" value="2"/>
</dbReference>
<dbReference type="GO" id="GO:0004185">
    <property type="term" value="F:serine-type carboxypeptidase activity"/>
    <property type="evidence" value="ECO:0007669"/>
    <property type="project" value="InterPro"/>
</dbReference>
<dbReference type="GeneID" id="27906648"/>
<evidence type="ECO:0000256" key="3">
    <source>
        <dbReference type="ARBA" id="ARBA00022670"/>
    </source>
</evidence>
<dbReference type="RefSeq" id="XP_016763405.1">
    <property type="nucleotide sequence ID" value="XM_016909511.1"/>
</dbReference>
<dbReference type="EMBL" id="KB456261">
    <property type="protein sequence ID" value="EMF15284.1"/>
    <property type="molecule type" value="Genomic_DNA"/>
</dbReference>
<feature type="region of interest" description="Disordered" evidence="6">
    <location>
        <begin position="571"/>
        <end position="591"/>
    </location>
</feature>
<evidence type="ECO:0000256" key="1">
    <source>
        <dbReference type="ARBA" id="ARBA00009431"/>
    </source>
</evidence>
<keyword evidence="5" id="KW-0325">Glycoprotein</keyword>
<dbReference type="PANTHER" id="PTHR11802:SF64">
    <property type="entry name" value="CARBOXYPEPTIDASE"/>
    <property type="match status" value="1"/>
</dbReference>
<evidence type="ECO:0000256" key="4">
    <source>
        <dbReference type="ARBA" id="ARBA00022801"/>
    </source>
</evidence>
<comment type="similarity">
    <text evidence="1">Belongs to the peptidase S10 family.</text>
</comment>
<evidence type="ECO:0000256" key="6">
    <source>
        <dbReference type="SAM" id="MobiDB-lite"/>
    </source>
</evidence>
<protein>
    <submittedName>
        <fullName evidence="8">Alpha/beta-hydrolase</fullName>
    </submittedName>
</protein>
<dbReference type="InterPro" id="IPR029058">
    <property type="entry name" value="AB_hydrolase_fold"/>
</dbReference>
<dbReference type="Gene3D" id="1.10.287.410">
    <property type="match status" value="1"/>
</dbReference>
<evidence type="ECO:0000256" key="5">
    <source>
        <dbReference type="ARBA" id="ARBA00023180"/>
    </source>
</evidence>
<dbReference type="OMA" id="HYGPIFN"/>
<gene>
    <name evidence="8" type="ORF">SEPMUDRAFT_59928</name>
</gene>
<dbReference type="HOGENOM" id="CLU_008523_10_3_1"/>
<dbReference type="InterPro" id="IPR001563">
    <property type="entry name" value="Peptidase_S10"/>
</dbReference>
<feature type="chain" id="PRO_5004032362" evidence="7">
    <location>
        <begin position="23"/>
        <end position="591"/>
    </location>
</feature>
<accession>M3DBQ3</accession>
<dbReference type="Proteomes" id="UP000016931">
    <property type="component" value="Unassembled WGS sequence"/>
</dbReference>
<organism evidence="8 9">
    <name type="scientific">Sphaerulina musiva (strain SO2202)</name>
    <name type="common">Poplar stem canker fungus</name>
    <name type="synonym">Septoria musiva</name>
    <dbReference type="NCBI Taxonomy" id="692275"/>
    <lineage>
        <taxon>Eukaryota</taxon>
        <taxon>Fungi</taxon>
        <taxon>Dikarya</taxon>
        <taxon>Ascomycota</taxon>
        <taxon>Pezizomycotina</taxon>
        <taxon>Dothideomycetes</taxon>
        <taxon>Dothideomycetidae</taxon>
        <taxon>Mycosphaerellales</taxon>
        <taxon>Mycosphaerellaceae</taxon>
        <taxon>Sphaerulina</taxon>
    </lineage>
</organism>
<evidence type="ECO:0000256" key="2">
    <source>
        <dbReference type="ARBA" id="ARBA00022645"/>
    </source>
</evidence>
<proteinExistence type="inferred from homology"/>
<evidence type="ECO:0000313" key="9">
    <source>
        <dbReference type="Proteomes" id="UP000016931"/>
    </source>
</evidence>
<dbReference type="OrthoDB" id="443318at2759"/>
<name>M3DBQ3_SPHMS</name>
<dbReference type="eggNOG" id="KOG1282">
    <property type="taxonomic scope" value="Eukaryota"/>
</dbReference>
<dbReference type="GO" id="GO:0006508">
    <property type="term" value="P:proteolysis"/>
    <property type="evidence" value="ECO:0007669"/>
    <property type="project" value="UniProtKB-KW"/>
</dbReference>
<keyword evidence="9" id="KW-1185">Reference proteome</keyword>
<sequence length="591" mass="65335">MASLLLGASSLLAVLTAPAANAQFVTPPTDLTDSKGYLDIPVRFKEVPEGICELTPGVKSYSGYVDVFEDQHVFFWFFESRQKDPENAPLTVWINGGPGSSSMIGLFQELGPCGVDANGDVYNNPYAWNNASNMLFIDHPAQVGFSYSTPIPGYQTSSDIIQLPSAECPDYAAGTCGTYSYPNQTDTANSTINAAPSMWRTLQGFMGAFPQYSRNEFNFATESYGGHYAPIFNSYIESQNALIKDEKLPGAHHIDLTTVLIGNGWYDPLTQYEAYYNYSVYPGNTYDYDPYNQSIKDQVYNSMYGTGNCYDQTVDCNTRGINEICTAADNFCATEVEFVLDSVTGRDEYDIRELTPDPFPYAFYVDYLNTPKVQQAIGAYVNFSESNSAVSNAFGSTGDDDREEGTIEAVRKLVNNGIYVVQYYGDADYNCNWLGGQAVSKLIDAPGFTSAGYENFTTSDGIVHGQVKQSNNFAFVRVYESGHEVPFYQPVLSLEMFERAIDGKDIASGTESCFEAYKTVGTAESTYREGNRTVQFTVLPIDSTYNTTTDAPNFVNGTSSAISARRSVNMKRTGSRKRAFKPSFQSRNQRR</sequence>
<keyword evidence="4 8" id="KW-0378">Hydrolase</keyword>
<feature type="signal peptide" evidence="7">
    <location>
        <begin position="1"/>
        <end position="22"/>
    </location>
</feature>
<dbReference type="PANTHER" id="PTHR11802">
    <property type="entry name" value="SERINE PROTEASE FAMILY S10 SERINE CARBOXYPEPTIDASE"/>
    <property type="match status" value="1"/>
</dbReference>